<dbReference type="Proteomes" id="UP000223025">
    <property type="component" value="Segment"/>
</dbReference>
<dbReference type="KEGG" id="vg:40088484"/>
<dbReference type="Gene3D" id="1.10.3210.10">
    <property type="entry name" value="Hypothetical protein af1432"/>
    <property type="match status" value="1"/>
</dbReference>
<dbReference type="Pfam" id="PF13328">
    <property type="entry name" value="HD_4"/>
    <property type="match status" value="1"/>
</dbReference>
<sequence>MKHLLNIASVLAATGHDGQYDKGGNPYLLHVFAVMNLLRSNDEELMCIALLHDYIEDCKYTKGTYQKLRENNMTDRIIDAVRLLTKVPGQTHEEYLEGILTNIDAIRVKKADITNNMDLTRLKGLREKDFERMKKYTIMYAVLDEAEKNWK</sequence>
<protein>
    <submittedName>
        <fullName evidence="1">Guanosine-3',5'-bis(Diphosphate)</fullName>
    </submittedName>
</protein>
<dbReference type="RefSeq" id="YP_009612146.1">
    <property type="nucleotide sequence ID" value="NC_042013.1"/>
</dbReference>
<dbReference type="OrthoDB" id="27601at10239"/>
<keyword evidence="2" id="KW-1185">Reference proteome</keyword>
<dbReference type="SUPFAM" id="SSF109604">
    <property type="entry name" value="HD-domain/PDEase-like"/>
    <property type="match status" value="1"/>
</dbReference>
<evidence type="ECO:0000313" key="1">
    <source>
        <dbReference type="EMBL" id="AUZ95240.1"/>
    </source>
</evidence>
<accession>A0A2L0V0F1</accession>
<organism evidence="1 2">
    <name type="scientific">Agrobacterium phage Atu_ph07</name>
    <dbReference type="NCBI Taxonomy" id="2024264"/>
    <lineage>
        <taxon>Viruses</taxon>
        <taxon>Duplodnaviria</taxon>
        <taxon>Heunggongvirae</taxon>
        <taxon>Uroviricota</taxon>
        <taxon>Caudoviricetes</taxon>
        <taxon>Polybotosvirus</taxon>
        <taxon>Polybotosvirus Atuph07</taxon>
    </lineage>
</organism>
<dbReference type="EMBL" id="MF403008">
    <property type="protein sequence ID" value="AUZ95240.1"/>
    <property type="molecule type" value="Genomic_DNA"/>
</dbReference>
<reference evidence="1 2" key="1">
    <citation type="submission" date="2017-06" db="EMBL/GenBank/DDBJ databases">
        <authorList>
            <person name="Kim H.J."/>
            <person name="Triplett B.A."/>
        </authorList>
    </citation>
    <scope>NUCLEOTIDE SEQUENCE [LARGE SCALE GENOMIC DNA]</scope>
</reference>
<proteinExistence type="predicted"/>
<dbReference type="GeneID" id="40088484"/>
<name>A0A2L0V0F1_9CAUD</name>
<evidence type="ECO:0000313" key="2">
    <source>
        <dbReference type="Proteomes" id="UP000223025"/>
    </source>
</evidence>